<proteinExistence type="predicted"/>
<protein>
    <submittedName>
        <fullName evidence="3">Tol-pal system protein YbgF</fullName>
    </submittedName>
</protein>
<dbReference type="Pfam" id="PF13432">
    <property type="entry name" value="TPR_16"/>
    <property type="match status" value="7"/>
</dbReference>
<feature type="repeat" description="TPR" evidence="1">
    <location>
        <begin position="800"/>
        <end position="833"/>
    </location>
</feature>
<accession>A0A5C5Z7H9</accession>
<reference evidence="3 4" key="1">
    <citation type="submission" date="2019-02" db="EMBL/GenBank/DDBJ databases">
        <title>Deep-cultivation of Planctomycetes and their phenomic and genomic characterization uncovers novel biology.</title>
        <authorList>
            <person name="Wiegand S."/>
            <person name="Jogler M."/>
            <person name="Boedeker C."/>
            <person name="Pinto D."/>
            <person name="Vollmers J."/>
            <person name="Rivas-Marin E."/>
            <person name="Kohn T."/>
            <person name="Peeters S.H."/>
            <person name="Heuer A."/>
            <person name="Rast P."/>
            <person name="Oberbeckmann S."/>
            <person name="Bunk B."/>
            <person name="Jeske O."/>
            <person name="Meyerdierks A."/>
            <person name="Storesund J.E."/>
            <person name="Kallscheuer N."/>
            <person name="Luecker S."/>
            <person name="Lage O.M."/>
            <person name="Pohl T."/>
            <person name="Merkel B.J."/>
            <person name="Hornburger P."/>
            <person name="Mueller R.-W."/>
            <person name="Bruemmer F."/>
            <person name="Labrenz M."/>
            <person name="Spormann A.M."/>
            <person name="Op Den Camp H."/>
            <person name="Overmann J."/>
            <person name="Amann R."/>
            <person name="Jetten M.S.M."/>
            <person name="Mascher T."/>
            <person name="Medema M.H."/>
            <person name="Devos D.P."/>
            <person name="Kaster A.-K."/>
            <person name="Ovreas L."/>
            <person name="Rohde M."/>
            <person name="Galperin M.Y."/>
            <person name="Jogler C."/>
        </authorList>
    </citation>
    <scope>NUCLEOTIDE SEQUENCE [LARGE SCALE GENOMIC DNA]</scope>
    <source>
        <strain evidence="3 4">CA13</strain>
    </source>
</reference>
<dbReference type="SUPFAM" id="SSF48452">
    <property type="entry name" value="TPR-like"/>
    <property type="match status" value="5"/>
</dbReference>
<evidence type="ECO:0000259" key="2">
    <source>
        <dbReference type="Pfam" id="PF09976"/>
    </source>
</evidence>
<gene>
    <name evidence="3" type="ORF">CA13_45100</name>
</gene>
<evidence type="ECO:0000313" key="3">
    <source>
        <dbReference type="EMBL" id="TWT83047.1"/>
    </source>
</evidence>
<feature type="repeat" description="TPR" evidence="1">
    <location>
        <begin position="243"/>
        <end position="276"/>
    </location>
</feature>
<dbReference type="Proteomes" id="UP000315010">
    <property type="component" value="Unassembled WGS sequence"/>
</dbReference>
<name>A0A5C5Z7H9_9BACT</name>
<keyword evidence="4" id="KW-1185">Reference proteome</keyword>
<comment type="caution">
    <text evidence="3">The sequence shown here is derived from an EMBL/GenBank/DDBJ whole genome shotgun (WGS) entry which is preliminary data.</text>
</comment>
<dbReference type="InterPro" id="IPR011990">
    <property type="entry name" value="TPR-like_helical_dom_sf"/>
</dbReference>
<dbReference type="EMBL" id="SJPJ01000001">
    <property type="protein sequence ID" value="TWT83047.1"/>
    <property type="molecule type" value="Genomic_DNA"/>
</dbReference>
<feature type="repeat" description="TPR" evidence="1">
    <location>
        <begin position="541"/>
        <end position="574"/>
    </location>
</feature>
<dbReference type="SMART" id="SM00028">
    <property type="entry name" value="TPR"/>
    <property type="match status" value="18"/>
</dbReference>
<dbReference type="InterPro" id="IPR018704">
    <property type="entry name" value="SecYEG/CpoB_TPR"/>
</dbReference>
<keyword evidence="1" id="KW-0802">TPR repeat</keyword>
<evidence type="ECO:0000313" key="4">
    <source>
        <dbReference type="Proteomes" id="UP000315010"/>
    </source>
</evidence>
<dbReference type="Pfam" id="PF13174">
    <property type="entry name" value="TPR_6"/>
    <property type="match status" value="2"/>
</dbReference>
<dbReference type="Pfam" id="PF09976">
    <property type="entry name" value="TPR_21"/>
    <property type="match status" value="1"/>
</dbReference>
<organism evidence="3 4">
    <name type="scientific">Novipirellula herctigrandis</name>
    <dbReference type="NCBI Taxonomy" id="2527986"/>
    <lineage>
        <taxon>Bacteria</taxon>
        <taxon>Pseudomonadati</taxon>
        <taxon>Planctomycetota</taxon>
        <taxon>Planctomycetia</taxon>
        <taxon>Pirellulales</taxon>
        <taxon>Pirellulaceae</taxon>
        <taxon>Novipirellula</taxon>
    </lineage>
</organism>
<sequence length="1101" mass="123835" precursor="true">MFSSQVLSNLSSTYRYRFGLVFAILAIFVSSHDAFAEDDRESSEEAIAAYADAANFQTNGVLALAIDGWRTFLEKYPDDPMASNAAHYLGVCFMQKEDPDYVAASDAFGRAIQDDNYDLREESLANQGWCLYSVAGVAPNQDKKRLQQTIDAFSILRNEFPKSQFLDRALFYSGEAAYGLGDSERAITLYDKMISLSNAKESPLRCDALYARGVAYEQLDQFDSAVASFRQLLSNCDKSDLVTDVHLRLGDTWILKKRYDDAIEAFDKALESTEDEDDLSYALFRQAYALAQAQRPKEAAEKYERLLTVYPDSTNAAAAMLASAQTTYRSGDIDEAAKRFERVLNQKSPDASTEAAHWLARIHLSKNDPESAKNVATKHLSAGATGKFKAELQLDLAEALSLDPAMIKESFDVFEQVYRDAPDSPVAPRALYNAAFSALQLNQPETAIELASEFLQRFGDDILAPDVRFVAAESQLATQKYGEAATAYLELLKSADPSDALQRPLWTLRAALALNYADRADETIQLLRRSANELPEKGQRAEAQLLLGQAYMAMDKPVDAAKAFRASYDSDPSWPRAEEAWLMSGQAWLISGDRNAAQETWQAIVAKLPNQRMADQARYKLAQLATGQNDSGNALLLYDQIVASKADPGLMPYALYSRARLLMETSEYDEAFQSLNTLLKEYSDHPIYSEGLLARGMCRRNLEKLDAARKDLEGYLAFNPQGIELGHVLYELALIDQKEDKPDKAAERLEQLVKEVPDYPAIDKVLYELGWSQRESNDQETAVKTFTKLIGQSSDKTLTSEAAYYVGQSFYESKDWKKAAEYFSMAAEQTGEDELSEKSLYRLGWSQFKAADYSKSKEAFQKQADKHRDGRLTLDALMMVGECSFNQSKYEDAIKAYSVARQRIKEKNENSTTLRDSADRQARELVLLHGGQSAAQLKKWDEAIGWYDELRERFPSTAYMAQVFYETGFAYQQAENPDKALQMYGEVADHFRNEVAARARFMMGEIHFANQRFDLAIPEFQRVMYGFGAENAPDSIKNWQAKSGFEAGRCSELLLQRANSPASKKKARDYVNNFFQYVITKHPKHELAEKSQARIEALTKQ</sequence>
<dbReference type="Gene3D" id="1.25.40.10">
    <property type="entry name" value="Tetratricopeptide repeat domain"/>
    <property type="match status" value="8"/>
</dbReference>
<evidence type="ECO:0000256" key="1">
    <source>
        <dbReference type="PROSITE-ProRule" id="PRU00339"/>
    </source>
</evidence>
<dbReference type="RefSeq" id="WP_419194640.1">
    <property type="nucleotide sequence ID" value="NZ_SJPJ01000001.1"/>
</dbReference>
<dbReference type="InterPro" id="IPR019734">
    <property type="entry name" value="TPR_rpt"/>
</dbReference>
<dbReference type="PANTHER" id="PTHR12558">
    <property type="entry name" value="CELL DIVISION CYCLE 16,23,27"/>
    <property type="match status" value="1"/>
</dbReference>
<dbReference type="AlphaFoldDB" id="A0A5C5Z7H9"/>
<dbReference type="PROSITE" id="PS50005">
    <property type="entry name" value="TPR"/>
    <property type="match status" value="3"/>
</dbReference>
<dbReference type="PANTHER" id="PTHR12558:SF13">
    <property type="entry name" value="CELL DIVISION CYCLE PROTEIN 27 HOMOLOG"/>
    <property type="match status" value="1"/>
</dbReference>
<feature type="domain" description="Ancillary SecYEG translocon subunit/Cell division coordinator CpoB TPR" evidence="2">
    <location>
        <begin position="282"/>
        <end position="379"/>
    </location>
</feature>